<feature type="transmembrane region" description="Helical" evidence="8">
    <location>
        <begin position="159"/>
        <end position="176"/>
    </location>
</feature>
<dbReference type="NCBIfam" id="TIGR01528">
    <property type="entry name" value="NMN_trans_PnuC"/>
    <property type="match status" value="1"/>
</dbReference>
<dbReference type="InterPro" id="IPR006419">
    <property type="entry name" value="NMN_transpt_PnuC"/>
</dbReference>
<name>A0A6G8ANQ7_9ENTE</name>
<evidence type="ECO:0000256" key="2">
    <source>
        <dbReference type="ARBA" id="ARBA00006669"/>
    </source>
</evidence>
<dbReference type="Proteomes" id="UP000500890">
    <property type="component" value="Chromosome"/>
</dbReference>
<evidence type="ECO:0000256" key="3">
    <source>
        <dbReference type="ARBA" id="ARBA00022448"/>
    </source>
</evidence>
<feature type="transmembrane region" description="Helical" evidence="8">
    <location>
        <begin position="9"/>
        <end position="25"/>
    </location>
</feature>
<evidence type="ECO:0000256" key="5">
    <source>
        <dbReference type="ARBA" id="ARBA00022692"/>
    </source>
</evidence>
<feature type="transmembrane region" description="Helical" evidence="8">
    <location>
        <begin position="78"/>
        <end position="96"/>
    </location>
</feature>
<organism evidence="9 10">
    <name type="scientific">Vagococcus coleopterorum</name>
    <dbReference type="NCBI Taxonomy" id="2714946"/>
    <lineage>
        <taxon>Bacteria</taxon>
        <taxon>Bacillati</taxon>
        <taxon>Bacillota</taxon>
        <taxon>Bacilli</taxon>
        <taxon>Lactobacillales</taxon>
        <taxon>Enterococcaceae</taxon>
        <taxon>Vagococcus</taxon>
    </lineage>
</organism>
<evidence type="ECO:0000313" key="9">
    <source>
        <dbReference type="EMBL" id="QIL46627.1"/>
    </source>
</evidence>
<evidence type="ECO:0000256" key="7">
    <source>
        <dbReference type="ARBA" id="ARBA00023136"/>
    </source>
</evidence>
<keyword evidence="10" id="KW-1185">Reference proteome</keyword>
<dbReference type="GO" id="GO:0005886">
    <property type="term" value="C:plasma membrane"/>
    <property type="evidence" value="ECO:0007669"/>
    <property type="project" value="UniProtKB-SubCell"/>
</dbReference>
<sequence length="216" mass="23941">MSKSFDKSLFVLLFMYVVQTGIFIFNGFASPLSVIATYMGITCVYLIAKNNPFNFVLGAISSAVFGYYAFQGGMNADAILQTGYIIFDIIGLYLVFTGARKSHKLTDLTTKQLAIVSAVAIGLFLIFFSTISNGWLDAAVGALGLVSMYFTAINYKNTFYAWVAMNFLQTAMWLVHFSQGNQVGLDLGVMYSMYLINSLFGLYSWSKAKKAQEERV</sequence>
<keyword evidence="3" id="KW-0813">Transport</keyword>
<accession>A0A6G8ANQ7</accession>
<protein>
    <submittedName>
        <fullName evidence="9">Nicotinamide mononucleotide transporter</fullName>
    </submittedName>
</protein>
<comment type="subcellular location">
    <subcellularLocation>
        <location evidence="1">Cell membrane</location>
        <topology evidence="1">Multi-pass membrane protein</topology>
    </subcellularLocation>
</comment>
<dbReference type="PANTHER" id="PTHR36122">
    <property type="entry name" value="NICOTINAMIDE RIBOSIDE TRANSPORTER PNUC"/>
    <property type="match status" value="1"/>
</dbReference>
<reference evidence="9 10" key="1">
    <citation type="submission" date="2020-03" db="EMBL/GenBank/DDBJ databases">
        <title>Vagococcus sp. nov., isolated from beetles.</title>
        <authorList>
            <person name="Hyun D.-W."/>
            <person name="Bae J.-W."/>
        </authorList>
    </citation>
    <scope>NUCLEOTIDE SEQUENCE [LARGE SCALE GENOMIC DNA]</scope>
    <source>
        <strain evidence="9 10">HDW17A</strain>
    </source>
</reference>
<keyword evidence="5 8" id="KW-0812">Transmembrane</keyword>
<gene>
    <name evidence="9" type="ORF">G7081_05820</name>
</gene>
<keyword evidence="4" id="KW-1003">Cell membrane</keyword>
<keyword evidence="6 8" id="KW-1133">Transmembrane helix</keyword>
<keyword evidence="7 8" id="KW-0472">Membrane</keyword>
<feature type="transmembrane region" description="Helical" evidence="8">
    <location>
        <begin position="108"/>
        <end position="128"/>
    </location>
</feature>
<evidence type="ECO:0000256" key="6">
    <source>
        <dbReference type="ARBA" id="ARBA00022989"/>
    </source>
</evidence>
<dbReference type="RefSeq" id="WP_166008015.1">
    <property type="nucleotide sequence ID" value="NZ_CP049886.1"/>
</dbReference>
<evidence type="ECO:0000256" key="8">
    <source>
        <dbReference type="SAM" id="Phobius"/>
    </source>
</evidence>
<feature type="transmembrane region" description="Helical" evidence="8">
    <location>
        <begin position="55"/>
        <end position="72"/>
    </location>
</feature>
<feature type="transmembrane region" description="Helical" evidence="8">
    <location>
        <begin position="188"/>
        <end position="205"/>
    </location>
</feature>
<feature type="transmembrane region" description="Helical" evidence="8">
    <location>
        <begin position="134"/>
        <end position="152"/>
    </location>
</feature>
<proteinExistence type="inferred from homology"/>
<dbReference type="KEGG" id="vah:G7081_05820"/>
<dbReference type="PANTHER" id="PTHR36122:SF2">
    <property type="entry name" value="NICOTINAMIDE RIBOSIDE TRANSPORTER PNUC"/>
    <property type="match status" value="1"/>
</dbReference>
<evidence type="ECO:0000313" key="10">
    <source>
        <dbReference type="Proteomes" id="UP000500890"/>
    </source>
</evidence>
<dbReference type="GO" id="GO:0034257">
    <property type="term" value="F:nicotinamide riboside transmembrane transporter activity"/>
    <property type="evidence" value="ECO:0007669"/>
    <property type="project" value="InterPro"/>
</dbReference>
<evidence type="ECO:0000256" key="4">
    <source>
        <dbReference type="ARBA" id="ARBA00022475"/>
    </source>
</evidence>
<comment type="similarity">
    <text evidence="2">Belongs to the nicotinamide ribonucleoside (NR) uptake permease (TC 4.B.1) family.</text>
</comment>
<dbReference type="AlphaFoldDB" id="A0A6G8ANQ7"/>
<dbReference type="Pfam" id="PF04973">
    <property type="entry name" value="NMN_transporter"/>
    <property type="match status" value="1"/>
</dbReference>
<dbReference type="EMBL" id="CP049886">
    <property type="protein sequence ID" value="QIL46627.1"/>
    <property type="molecule type" value="Genomic_DNA"/>
</dbReference>
<evidence type="ECO:0000256" key="1">
    <source>
        <dbReference type="ARBA" id="ARBA00004651"/>
    </source>
</evidence>